<gene>
    <name evidence="3" type="ORF">IU514_18580</name>
</gene>
<evidence type="ECO:0000259" key="2">
    <source>
        <dbReference type="Pfam" id="PF13202"/>
    </source>
</evidence>
<dbReference type="Proteomes" id="UP001429984">
    <property type="component" value="Unassembled WGS sequence"/>
</dbReference>
<dbReference type="Pfam" id="PF13202">
    <property type="entry name" value="EF-hand_5"/>
    <property type="match status" value="3"/>
</dbReference>
<feature type="chain" id="PRO_5046462923" description="EF-hand domain-containing protein" evidence="1">
    <location>
        <begin position="40"/>
        <end position="130"/>
    </location>
</feature>
<sequence length="130" mass="14240">MRPHHERPAPSRAGFFFSAPRTANLFAVLVLAASMPALAQVNATGDYLSRMDGDRDGRVSLAEYQDWMSYAFTRMDTDGDGILSSAELPGGRGQPISLVEHREKLAATFGRQDRNRDGYLNATELAAPPQ</sequence>
<dbReference type="InterPro" id="IPR002048">
    <property type="entry name" value="EF_hand_dom"/>
</dbReference>
<evidence type="ECO:0000313" key="4">
    <source>
        <dbReference type="Proteomes" id="UP001429984"/>
    </source>
</evidence>
<protein>
    <recommendedName>
        <fullName evidence="2">EF-hand domain-containing protein</fullName>
    </recommendedName>
</protein>
<dbReference type="Gene3D" id="1.10.238.10">
    <property type="entry name" value="EF-hand"/>
    <property type="match status" value="1"/>
</dbReference>
<feature type="signal peptide" evidence="1">
    <location>
        <begin position="1"/>
        <end position="39"/>
    </location>
</feature>
<evidence type="ECO:0000313" key="3">
    <source>
        <dbReference type="EMBL" id="MBF6026041.1"/>
    </source>
</evidence>
<evidence type="ECO:0000256" key="1">
    <source>
        <dbReference type="SAM" id="SignalP"/>
    </source>
</evidence>
<accession>A0ABS0BAL8</accession>
<feature type="domain" description="EF-hand" evidence="2">
    <location>
        <begin position="46"/>
        <end position="66"/>
    </location>
</feature>
<feature type="domain" description="EF-hand" evidence="2">
    <location>
        <begin position="72"/>
        <end position="88"/>
    </location>
</feature>
<dbReference type="EMBL" id="JADLZT010000013">
    <property type="protein sequence ID" value="MBF6026041.1"/>
    <property type="molecule type" value="Genomic_DNA"/>
</dbReference>
<dbReference type="SUPFAM" id="SSF47473">
    <property type="entry name" value="EF-hand"/>
    <property type="match status" value="1"/>
</dbReference>
<feature type="domain" description="EF-hand" evidence="2">
    <location>
        <begin position="105"/>
        <end position="126"/>
    </location>
</feature>
<organism evidence="3 4">
    <name type="scientific">Lysobacter niastensis</name>
    <dbReference type="NCBI Taxonomy" id="380629"/>
    <lineage>
        <taxon>Bacteria</taxon>
        <taxon>Pseudomonadati</taxon>
        <taxon>Pseudomonadota</taxon>
        <taxon>Gammaproteobacteria</taxon>
        <taxon>Lysobacterales</taxon>
        <taxon>Lysobacteraceae</taxon>
        <taxon>Lysobacter</taxon>
    </lineage>
</organism>
<comment type="caution">
    <text evidence="3">The sequence shown here is derived from an EMBL/GenBank/DDBJ whole genome shotgun (WGS) entry which is preliminary data.</text>
</comment>
<dbReference type="InterPro" id="IPR011992">
    <property type="entry name" value="EF-hand-dom_pair"/>
</dbReference>
<name>A0ABS0BAL8_9GAMM</name>
<reference evidence="3 4" key="1">
    <citation type="submission" date="2020-11" db="EMBL/GenBank/DDBJ databases">
        <title>Draft Genome Sequence and Secondary Metabolite Biosynthetic Potential of the Lysobacter niastensis Type strain DSM 18481.</title>
        <authorList>
            <person name="Turrini P."/>
            <person name="Artuso I."/>
            <person name="Tescari M."/>
            <person name="Lugli G.A."/>
            <person name="Frangipani E."/>
            <person name="Ventura M."/>
            <person name="Visca P."/>
        </authorList>
    </citation>
    <scope>NUCLEOTIDE SEQUENCE [LARGE SCALE GENOMIC DNA]</scope>
    <source>
        <strain evidence="3 4">DSM 18481</strain>
    </source>
</reference>
<proteinExistence type="predicted"/>
<dbReference type="PROSITE" id="PS00018">
    <property type="entry name" value="EF_HAND_1"/>
    <property type="match status" value="2"/>
</dbReference>
<dbReference type="RefSeq" id="WP_194932639.1">
    <property type="nucleotide sequence ID" value="NZ_JADLZT010000013.1"/>
</dbReference>
<keyword evidence="1" id="KW-0732">Signal</keyword>
<dbReference type="InterPro" id="IPR018247">
    <property type="entry name" value="EF_Hand_1_Ca_BS"/>
</dbReference>
<keyword evidence="4" id="KW-1185">Reference proteome</keyword>